<accession>A0A1T1AW94</accession>
<dbReference type="GO" id="GO:0009236">
    <property type="term" value="P:cobalamin biosynthetic process"/>
    <property type="evidence" value="ECO:0007669"/>
    <property type="project" value="UniProtKB-ARBA"/>
</dbReference>
<evidence type="ECO:0000256" key="11">
    <source>
        <dbReference type="ARBA" id="ARBA00068702"/>
    </source>
</evidence>
<keyword evidence="5" id="KW-0521">NADP</keyword>
<evidence type="ECO:0000256" key="1">
    <source>
        <dbReference type="ARBA" id="ARBA00011823"/>
    </source>
</evidence>
<dbReference type="Proteomes" id="UP000190750">
    <property type="component" value="Unassembled WGS sequence"/>
</dbReference>
<dbReference type="FunFam" id="3.40.109.10:FF:000013">
    <property type="entry name" value="5,6-dimethylbenzimidazole synthase"/>
    <property type="match status" value="1"/>
</dbReference>
<dbReference type="GO" id="GO:0000166">
    <property type="term" value="F:nucleotide binding"/>
    <property type="evidence" value="ECO:0007669"/>
    <property type="project" value="UniProtKB-KW"/>
</dbReference>
<dbReference type="OrthoDB" id="9773807at2"/>
<name>A0A1T1AW94_RHOFE</name>
<evidence type="ECO:0000256" key="7">
    <source>
        <dbReference type="ARBA" id="ARBA00023027"/>
    </source>
</evidence>
<gene>
    <name evidence="13" type="ORF">RF819_17675</name>
</gene>
<comment type="similarity">
    <text evidence="9">Belongs to the BluB family.</text>
</comment>
<dbReference type="CDD" id="cd02145">
    <property type="entry name" value="BluB"/>
    <property type="match status" value="1"/>
</dbReference>
<dbReference type="Pfam" id="PF00881">
    <property type="entry name" value="Nitroreductase"/>
    <property type="match status" value="1"/>
</dbReference>
<dbReference type="EMBL" id="MTJN01000002">
    <property type="protein sequence ID" value="OOV08293.1"/>
    <property type="molecule type" value="Genomic_DNA"/>
</dbReference>
<dbReference type="InterPro" id="IPR000415">
    <property type="entry name" value="Nitroreductase-like"/>
</dbReference>
<dbReference type="PANTHER" id="PTHR23026:SF90">
    <property type="entry name" value="IODOTYROSINE DEIODINASE 1"/>
    <property type="match status" value="1"/>
</dbReference>
<dbReference type="PANTHER" id="PTHR23026">
    <property type="entry name" value="NADPH NITROREDUCTASE"/>
    <property type="match status" value="1"/>
</dbReference>
<keyword evidence="3" id="KW-0288">FMN</keyword>
<comment type="caution">
    <text evidence="13">The sequence shown here is derived from an EMBL/GenBank/DDBJ whole genome shotgun (WGS) entry which is preliminary data.</text>
</comment>
<reference evidence="13 14" key="1">
    <citation type="submission" date="2017-01" db="EMBL/GenBank/DDBJ databases">
        <title>Genome sequencing of Rhodoferax fermentans JCM 7819.</title>
        <authorList>
            <person name="Kim Y.J."/>
            <person name="Farh M.E.-A."/>
            <person name="Yang D.-C."/>
        </authorList>
    </citation>
    <scope>NUCLEOTIDE SEQUENCE [LARGE SCALE GENOMIC DNA]</scope>
    <source>
        <strain evidence="13 14">JCM 7819</strain>
    </source>
</reference>
<organism evidence="13 14">
    <name type="scientific">Rhodoferax fermentans</name>
    <dbReference type="NCBI Taxonomy" id="28066"/>
    <lineage>
        <taxon>Bacteria</taxon>
        <taxon>Pseudomonadati</taxon>
        <taxon>Pseudomonadota</taxon>
        <taxon>Betaproteobacteria</taxon>
        <taxon>Burkholderiales</taxon>
        <taxon>Comamonadaceae</taxon>
        <taxon>Rhodoferax</taxon>
    </lineage>
</organism>
<evidence type="ECO:0000313" key="14">
    <source>
        <dbReference type="Proteomes" id="UP000190750"/>
    </source>
</evidence>
<evidence type="ECO:0000256" key="10">
    <source>
        <dbReference type="ARBA" id="ARBA00066311"/>
    </source>
</evidence>
<evidence type="ECO:0000256" key="9">
    <source>
        <dbReference type="ARBA" id="ARBA00061097"/>
    </source>
</evidence>
<dbReference type="STRING" id="28066.RF819_17675"/>
<evidence type="ECO:0000256" key="5">
    <source>
        <dbReference type="ARBA" id="ARBA00022857"/>
    </source>
</evidence>
<proteinExistence type="inferred from homology"/>
<protein>
    <recommendedName>
        <fullName evidence="11">5,6-dimethylbenzimidazole synthase</fullName>
        <ecNumber evidence="10">1.13.11.79</ecNumber>
    </recommendedName>
</protein>
<dbReference type="InterPro" id="IPR050627">
    <property type="entry name" value="Nitroreductase/BluB"/>
</dbReference>
<dbReference type="NCBIfam" id="TIGR02476">
    <property type="entry name" value="BluB"/>
    <property type="match status" value="1"/>
</dbReference>
<keyword evidence="2" id="KW-0285">Flavoprotein</keyword>
<evidence type="ECO:0000256" key="4">
    <source>
        <dbReference type="ARBA" id="ARBA00022741"/>
    </source>
</evidence>
<comment type="subunit">
    <text evidence="1">Homooctamer.</text>
</comment>
<dbReference type="GO" id="GO:0102919">
    <property type="term" value="F:5,6-dimethylbenzimidazole synthase activity"/>
    <property type="evidence" value="ECO:0007669"/>
    <property type="project" value="UniProtKB-EC"/>
</dbReference>
<evidence type="ECO:0000259" key="12">
    <source>
        <dbReference type="Pfam" id="PF00881"/>
    </source>
</evidence>
<dbReference type="InterPro" id="IPR012825">
    <property type="entry name" value="BluB"/>
</dbReference>
<evidence type="ECO:0000313" key="13">
    <source>
        <dbReference type="EMBL" id="OOV08293.1"/>
    </source>
</evidence>
<dbReference type="EC" id="1.13.11.79" evidence="10"/>
<keyword evidence="14" id="KW-1185">Reference proteome</keyword>
<evidence type="ECO:0000256" key="8">
    <source>
        <dbReference type="ARBA" id="ARBA00051314"/>
    </source>
</evidence>
<evidence type="ECO:0000256" key="3">
    <source>
        <dbReference type="ARBA" id="ARBA00022643"/>
    </source>
</evidence>
<evidence type="ECO:0000256" key="2">
    <source>
        <dbReference type="ARBA" id="ARBA00022630"/>
    </source>
</evidence>
<keyword evidence="7" id="KW-0520">NAD</keyword>
<feature type="domain" description="Nitroreductase" evidence="12">
    <location>
        <begin position="28"/>
        <end position="194"/>
    </location>
</feature>
<dbReference type="InterPro" id="IPR029479">
    <property type="entry name" value="Nitroreductase"/>
</dbReference>
<dbReference type="SUPFAM" id="SSF55469">
    <property type="entry name" value="FMN-dependent nitroreductase-like"/>
    <property type="match status" value="1"/>
</dbReference>
<keyword evidence="6" id="KW-0560">Oxidoreductase</keyword>
<dbReference type="RefSeq" id="WP_078366173.1">
    <property type="nucleotide sequence ID" value="NZ_MTJN01000002.1"/>
</dbReference>
<sequence>MTSISAPATQDQHAFSQEAREAVYQAIFKRRDVRGQFLPKPVPDEVLSRVLTAAHHAPSVGFMQPWNFLVVKSDAVKRRVHEAFEVAHKQAAQMFEGDKRATYQTLKLEGIVESPVGICITCDRARTGPVVIGRTHIPTMDLYSSVCAVQNLWLAARAEGLGVGWVSIFNESALRDALDIPSHITPIAYLCVGYVSHFKDKPELETAGWLPRLPIQDVLYFDSWGQRDDQQALVAHLQREEALAVACGANPPLVNADSLC</sequence>
<keyword evidence="4" id="KW-0547">Nucleotide-binding</keyword>
<comment type="catalytic activity">
    <reaction evidence="8">
        <text>FMNH2 + O2 = dialurate + 5,6-dimethylbenzimidazole + D-erythrose 4-phosphate + H(+)</text>
        <dbReference type="Rhea" id="RHEA:27345"/>
        <dbReference type="ChEBI" id="CHEBI:15378"/>
        <dbReference type="ChEBI" id="CHEBI:15379"/>
        <dbReference type="ChEBI" id="CHEBI:15890"/>
        <dbReference type="ChEBI" id="CHEBI:16897"/>
        <dbReference type="ChEBI" id="CHEBI:57618"/>
        <dbReference type="ChEBI" id="CHEBI:140629"/>
        <dbReference type="EC" id="1.13.11.79"/>
    </reaction>
</comment>
<dbReference type="Gene3D" id="3.40.109.10">
    <property type="entry name" value="NADH Oxidase"/>
    <property type="match status" value="1"/>
</dbReference>
<dbReference type="AlphaFoldDB" id="A0A1T1AW94"/>
<evidence type="ECO:0000256" key="6">
    <source>
        <dbReference type="ARBA" id="ARBA00023002"/>
    </source>
</evidence>